<feature type="region of interest" description="Disordered" evidence="1">
    <location>
        <begin position="492"/>
        <end position="513"/>
    </location>
</feature>
<evidence type="ECO:0008006" key="5">
    <source>
        <dbReference type="Google" id="ProtNLM"/>
    </source>
</evidence>
<evidence type="ECO:0000256" key="1">
    <source>
        <dbReference type="SAM" id="MobiDB-lite"/>
    </source>
</evidence>
<evidence type="ECO:0000313" key="3">
    <source>
        <dbReference type="EMBL" id="KAL0066830.1"/>
    </source>
</evidence>
<dbReference type="SUPFAM" id="SSF48208">
    <property type="entry name" value="Six-hairpin glycosidases"/>
    <property type="match status" value="1"/>
</dbReference>
<dbReference type="InterPro" id="IPR053169">
    <property type="entry name" value="MUG_Protein"/>
</dbReference>
<keyword evidence="2" id="KW-0812">Transmembrane</keyword>
<dbReference type="Proteomes" id="UP001437256">
    <property type="component" value="Unassembled WGS sequence"/>
</dbReference>
<dbReference type="PANTHER" id="PTHR47791">
    <property type="entry name" value="MEIOTICALLY UP-REGULATED GENE 191 PROTEIN"/>
    <property type="match status" value="1"/>
</dbReference>
<dbReference type="PANTHER" id="PTHR47791:SF3">
    <property type="entry name" value="MEIOTICALLY UP-REGULATED GENE 191 PROTEIN"/>
    <property type="match status" value="1"/>
</dbReference>
<evidence type="ECO:0000256" key="2">
    <source>
        <dbReference type="SAM" id="Phobius"/>
    </source>
</evidence>
<feature type="transmembrane region" description="Helical" evidence="2">
    <location>
        <begin position="385"/>
        <end position="409"/>
    </location>
</feature>
<keyword evidence="2" id="KW-1133">Transmembrane helix</keyword>
<dbReference type="InterPro" id="IPR008928">
    <property type="entry name" value="6-hairpin_glycosidase_sf"/>
</dbReference>
<accession>A0ABR2ZZY0</accession>
<gene>
    <name evidence="3" type="ORF">AAF712_006234</name>
</gene>
<dbReference type="InterPro" id="IPR005198">
    <property type="entry name" value="Glyco_hydro_76"/>
</dbReference>
<proteinExistence type="predicted"/>
<feature type="compositionally biased region" description="Basic and acidic residues" evidence="1">
    <location>
        <begin position="503"/>
        <end position="513"/>
    </location>
</feature>
<organism evidence="3 4">
    <name type="scientific">Marasmius tenuissimus</name>
    <dbReference type="NCBI Taxonomy" id="585030"/>
    <lineage>
        <taxon>Eukaryota</taxon>
        <taxon>Fungi</taxon>
        <taxon>Dikarya</taxon>
        <taxon>Basidiomycota</taxon>
        <taxon>Agaricomycotina</taxon>
        <taxon>Agaricomycetes</taxon>
        <taxon>Agaricomycetidae</taxon>
        <taxon>Agaricales</taxon>
        <taxon>Marasmiineae</taxon>
        <taxon>Marasmiaceae</taxon>
        <taxon>Marasmius</taxon>
    </lineage>
</organism>
<reference evidence="3 4" key="1">
    <citation type="submission" date="2024-05" db="EMBL/GenBank/DDBJ databases">
        <title>A draft genome resource for the thread blight pathogen Marasmius tenuissimus strain MS-2.</title>
        <authorList>
            <person name="Yulfo-Soto G.E."/>
            <person name="Baruah I.K."/>
            <person name="Amoako-Attah I."/>
            <person name="Bukari Y."/>
            <person name="Meinhardt L.W."/>
            <person name="Bailey B.A."/>
            <person name="Cohen S.P."/>
        </authorList>
    </citation>
    <scope>NUCLEOTIDE SEQUENCE [LARGE SCALE GENOMIC DNA]</scope>
    <source>
        <strain evidence="3 4">MS-2</strain>
    </source>
</reference>
<dbReference type="Gene3D" id="1.50.10.20">
    <property type="match status" value="1"/>
</dbReference>
<keyword evidence="2" id="KW-0472">Membrane</keyword>
<keyword evidence="4" id="KW-1185">Reference proteome</keyword>
<comment type="caution">
    <text evidence="3">The sequence shown here is derived from an EMBL/GenBank/DDBJ whole genome shotgun (WGS) entry which is preliminary data.</text>
</comment>
<evidence type="ECO:0000313" key="4">
    <source>
        <dbReference type="Proteomes" id="UP001437256"/>
    </source>
</evidence>
<feature type="region of interest" description="Disordered" evidence="1">
    <location>
        <begin position="446"/>
        <end position="467"/>
    </location>
</feature>
<dbReference type="EMBL" id="JBBXMP010000032">
    <property type="protein sequence ID" value="KAL0066830.1"/>
    <property type="molecule type" value="Genomic_DNA"/>
</dbReference>
<dbReference type="Pfam" id="PF03663">
    <property type="entry name" value="Glyco_hydro_76"/>
    <property type="match status" value="1"/>
</dbReference>
<protein>
    <recommendedName>
        <fullName evidence="5">Glycoside hydrolase family 76 protein</fullName>
    </recommendedName>
</protein>
<sequence length="513" mass="55863">MQQTDTRLPLQKPNITISQEDLQTVSAAAIDLVVRTDRLFLTSGALPTRSWPYGDLLVEMAQYDLFSSQAKYKDIVWNFYIPTLQDLGPDREVRLASVYDYDPCIDIIQTLRPGINYSDVMTGGSGTENLSIASVCPNGATLAGGSFSLTNDVKDRYLNAGTTGDFLVLSAALSSATSNQTYLDLAQKSADFVRRHLYRGNGVFLNQIKSKDCSPVGSNVFPYDTGSIVLGLSILASLTRDTSTMAFVREIVVESTSNSSWHQPGQILNLERVRFSDHDEPKVHLMRGYTALYRANTTSTDLKSYLGSYISTQFNSVVDLSASPGSNVYGPEYDGPVGVRFDNSSQAGAIAALLGGLAVGRNNASQTPSGSPSVDSDSRSRSTPVGVIVGAVIGGIALVGLVIASVWTYNRRCRTKAQDHEIVTPWKAPTSLNKGWQDGHRPSLPGFVVDDRNTRQTPGDRVSNTSPITGATTEELVLALNQRLRNEGRWDLNEAPPEYHSPLVERSERRHIS</sequence>
<name>A0ABR2ZZY0_9AGAR</name>